<keyword evidence="2" id="KW-0813">Transport</keyword>
<evidence type="ECO:0000256" key="8">
    <source>
        <dbReference type="SAM" id="Phobius"/>
    </source>
</evidence>
<dbReference type="RefSeq" id="WP_344072762.1">
    <property type="nucleotide sequence ID" value="NZ_BAAAPL010000002.1"/>
</dbReference>
<gene>
    <name evidence="10" type="ORF">GCM10009808_23180</name>
</gene>
<feature type="transmembrane region" description="Helical" evidence="8">
    <location>
        <begin position="413"/>
        <end position="433"/>
    </location>
</feature>
<feature type="transmembrane region" description="Helical" evidence="8">
    <location>
        <begin position="87"/>
        <end position="106"/>
    </location>
</feature>
<dbReference type="SUPFAM" id="SSF103473">
    <property type="entry name" value="MFS general substrate transporter"/>
    <property type="match status" value="1"/>
</dbReference>
<dbReference type="InterPro" id="IPR001958">
    <property type="entry name" value="Tet-R_TetA/multi-R_MdtG-like"/>
</dbReference>
<proteinExistence type="predicted"/>
<dbReference type="EMBL" id="BAAAPL010000002">
    <property type="protein sequence ID" value="GAA1704589.1"/>
    <property type="molecule type" value="Genomic_DNA"/>
</dbReference>
<dbReference type="PANTHER" id="PTHR23517">
    <property type="entry name" value="RESISTANCE PROTEIN MDTM, PUTATIVE-RELATED-RELATED"/>
    <property type="match status" value="1"/>
</dbReference>
<keyword evidence="11" id="KW-1185">Reference proteome</keyword>
<feature type="transmembrane region" description="Helical" evidence="8">
    <location>
        <begin position="315"/>
        <end position="335"/>
    </location>
</feature>
<dbReference type="InterPro" id="IPR050171">
    <property type="entry name" value="MFS_Transporters"/>
</dbReference>
<organism evidence="10 11">
    <name type="scientific">Microbacterium sediminicola</name>
    <dbReference type="NCBI Taxonomy" id="415210"/>
    <lineage>
        <taxon>Bacteria</taxon>
        <taxon>Bacillati</taxon>
        <taxon>Actinomycetota</taxon>
        <taxon>Actinomycetes</taxon>
        <taxon>Micrococcales</taxon>
        <taxon>Microbacteriaceae</taxon>
        <taxon>Microbacterium</taxon>
    </lineage>
</organism>
<evidence type="ECO:0000256" key="5">
    <source>
        <dbReference type="ARBA" id="ARBA00022989"/>
    </source>
</evidence>
<dbReference type="InterPro" id="IPR036259">
    <property type="entry name" value="MFS_trans_sf"/>
</dbReference>
<keyword evidence="5 8" id="KW-1133">Transmembrane helix</keyword>
<evidence type="ECO:0000256" key="6">
    <source>
        <dbReference type="ARBA" id="ARBA00023136"/>
    </source>
</evidence>
<feature type="transmembrane region" description="Helical" evidence="8">
    <location>
        <begin position="112"/>
        <end position="133"/>
    </location>
</feature>
<feature type="transmembrane region" description="Helical" evidence="8">
    <location>
        <begin position="179"/>
        <end position="196"/>
    </location>
</feature>
<comment type="subcellular location">
    <subcellularLocation>
        <location evidence="1">Cell membrane</location>
        <topology evidence="1">Multi-pass membrane protein</topology>
    </subcellularLocation>
</comment>
<dbReference type="Gene3D" id="1.20.1250.20">
    <property type="entry name" value="MFS general substrate transporter like domains"/>
    <property type="match status" value="2"/>
</dbReference>
<dbReference type="Pfam" id="PF07690">
    <property type="entry name" value="MFS_1"/>
    <property type="match status" value="1"/>
</dbReference>
<accession>A0ABP4UFB7</accession>
<feature type="region of interest" description="Disordered" evidence="7">
    <location>
        <begin position="204"/>
        <end position="235"/>
    </location>
</feature>
<evidence type="ECO:0000259" key="9">
    <source>
        <dbReference type="PROSITE" id="PS50850"/>
    </source>
</evidence>
<keyword evidence="3" id="KW-1003">Cell membrane</keyword>
<evidence type="ECO:0000313" key="11">
    <source>
        <dbReference type="Proteomes" id="UP001501690"/>
    </source>
</evidence>
<dbReference type="InterPro" id="IPR011701">
    <property type="entry name" value="MFS"/>
</dbReference>
<keyword evidence="4 8" id="KW-0812">Transmembrane</keyword>
<keyword evidence="6 8" id="KW-0472">Membrane</keyword>
<protein>
    <recommendedName>
        <fullName evidence="9">Major facilitator superfamily (MFS) profile domain-containing protein</fullName>
    </recommendedName>
</protein>
<dbReference type="PROSITE" id="PS50850">
    <property type="entry name" value="MFS"/>
    <property type="match status" value="1"/>
</dbReference>
<evidence type="ECO:0000256" key="4">
    <source>
        <dbReference type="ARBA" id="ARBA00022692"/>
    </source>
</evidence>
<feature type="transmembrane region" description="Helical" evidence="8">
    <location>
        <begin position="154"/>
        <end position="173"/>
    </location>
</feature>
<sequence length="442" mass="46036">MTSPGSSSASLDPGTRRMLLRFAPMIYGPTLLFGLGEGALLPLLPVIAAAQGASVAQAALIASVIVVARMIGNLPAGWIVTRIGERYTMAIAGVLALAGGFGILFAPNLAVLAVAVFGIGLCASAFGLARHAFMTTRVPLAYRARALSVLGGSFRLGMFVGPFVSAVLLTVFGGESATVWFFIAMLAALILLVLVGRDPEEELRSEGALPTDKRPRIEDDVADDTGESTTGSIPLPEERGVFRTMWQFRGVLARLGLTTATLSAVRQARVYLLPLWGVSLMLDAEAIALIVGITGALEFALFYTSGQVMDRWGRVWAAVPSMVLMGGAFAGLAFTHNLSGAIGWFIVAAVIVGIGNGVSSGILMTIGADVAPPDNPAPFLGSWRLLTDAGGAASPLLIAGVTALASLPVATAVIGAIGLFGAIGFWRFVPRYIPHPPQPKRR</sequence>
<dbReference type="PRINTS" id="PR01035">
    <property type="entry name" value="TCRTETA"/>
</dbReference>
<dbReference type="Proteomes" id="UP001501690">
    <property type="component" value="Unassembled WGS sequence"/>
</dbReference>
<feature type="domain" description="Major facilitator superfamily (MFS) profile" evidence="9">
    <location>
        <begin position="22"/>
        <end position="433"/>
    </location>
</feature>
<name>A0ABP4UFB7_9MICO</name>
<evidence type="ECO:0000256" key="2">
    <source>
        <dbReference type="ARBA" id="ARBA00022448"/>
    </source>
</evidence>
<evidence type="ECO:0000313" key="10">
    <source>
        <dbReference type="EMBL" id="GAA1704589.1"/>
    </source>
</evidence>
<evidence type="ECO:0000256" key="7">
    <source>
        <dbReference type="SAM" id="MobiDB-lite"/>
    </source>
</evidence>
<dbReference type="InterPro" id="IPR020846">
    <property type="entry name" value="MFS_dom"/>
</dbReference>
<feature type="transmembrane region" description="Helical" evidence="8">
    <location>
        <begin position="284"/>
        <end position="303"/>
    </location>
</feature>
<feature type="transmembrane region" description="Helical" evidence="8">
    <location>
        <begin position="26"/>
        <end position="50"/>
    </location>
</feature>
<evidence type="ECO:0000256" key="1">
    <source>
        <dbReference type="ARBA" id="ARBA00004651"/>
    </source>
</evidence>
<evidence type="ECO:0000256" key="3">
    <source>
        <dbReference type="ARBA" id="ARBA00022475"/>
    </source>
</evidence>
<feature type="transmembrane region" description="Helical" evidence="8">
    <location>
        <begin position="56"/>
        <end position="80"/>
    </location>
</feature>
<reference evidence="11" key="1">
    <citation type="journal article" date="2019" name="Int. J. Syst. Evol. Microbiol.">
        <title>The Global Catalogue of Microorganisms (GCM) 10K type strain sequencing project: providing services to taxonomists for standard genome sequencing and annotation.</title>
        <authorList>
            <consortium name="The Broad Institute Genomics Platform"/>
            <consortium name="The Broad Institute Genome Sequencing Center for Infectious Disease"/>
            <person name="Wu L."/>
            <person name="Ma J."/>
        </authorList>
    </citation>
    <scope>NUCLEOTIDE SEQUENCE [LARGE SCALE GENOMIC DNA]</scope>
    <source>
        <strain evidence="11">JCM 15577</strain>
    </source>
</reference>
<comment type="caution">
    <text evidence="10">The sequence shown here is derived from an EMBL/GenBank/DDBJ whole genome shotgun (WGS) entry which is preliminary data.</text>
</comment>
<dbReference type="PANTHER" id="PTHR23517:SF3">
    <property type="entry name" value="INTEGRAL MEMBRANE TRANSPORT PROTEIN"/>
    <property type="match status" value="1"/>
</dbReference>
<feature type="transmembrane region" description="Helical" evidence="8">
    <location>
        <begin position="341"/>
        <end position="364"/>
    </location>
</feature>